<proteinExistence type="predicted"/>
<sequence>MEKKTTPPLSVETSRFETKVAKLPTHHNRIDALPRSLMPYVRECVELTEAVVHPHVVELVQLMRGHFIEDLSQKHPLRRIYSARSMASPQGILRRLLTKRPLAFYGGDDVWMLDKKRHGAGGWEHVGTEDEEKPLLARDYLSYEEACVSALVNLCGPTIFVNDGARDNSGRKGRPGSFERRGIMMGAVGARLEKRGVMEYAHLVVDPKQNVAGNGYGPGGGDDDARRRMAMWARFYGHEGGHFPLHRGLSLGSRYVRVKGGRYLDKVGYAKRMTMALEPVFDRAIAHAQRIGKRAWVRLTGLGLGVWVLDKRLQAGIIARVAGSIVRKRDPRAASISGVEFLWYAESDAERRTLASLFGASKWPKGVVLFSKTEPSAPLPHPHTTFLFATFAWDGLSFVGNEYWDDALTASGDPAAACSSIIPQTMNPRINMLLAKRDVRVC</sequence>
<name>A0A7S7YEG6_9VIRU</name>
<evidence type="ECO:0000313" key="2">
    <source>
        <dbReference type="Proteomes" id="UP001162098"/>
    </source>
</evidence>
<accession>A0A7S7YEG6</accession>
<evidence type="ECO:0000313" key="1">
    <source>
        <dbReference type="EMBL" id="QPB44278.1"/>
    </source>
</evidence>
<dbReference type="EMBL" id="MW018138">
    <property type="protein sequence ID" value="QPB44278.1"/>
    <property type="molecule type" value="Genomic_DNA"/>
</dbReference>
<organism evidence="1 2">
    <name type="scientific">Medusavirus stheno T3</name>
    <dbReference type="NCBI Taxonomy" id="3069717"/>
    <lineage>
        <taxon>Viruses</taxon>
        <taxon>Varidnaviria</taxon>
        <taxon>Bamfordvirae</taxon>
        <taxon>Nucleocytoviricota</taxon>
        <taxon>Megaviricetes</taxon>
        <taxon>Mamonoviridae</taxon>
        <taxon>Medusavirus</taxon>
        <taxon>Medusavirus sthenus</taxon>
    </lineage>
</organism>
<reference evidence="1 2" key="1">
    <citation type="submission" date="2020-09" db="EMBL/GenBank/DDBJ databases">
        <authorList>
            <person name="Zhang R."/>
            <person name="Garcia K."/>
            <person name="Ogata H."/>
        </authorList>
    </citation>
    <scope>NUCLEOTIDE SEQUENCE [LARGE SCALE GENOMIC DNA]</scope>
    <source>
        <strain evidence="2">stheno</strain>
    </source>
</reference>
<protein>
    <submittedName>
        <fullName evidence="1">DUF4804 domain-containing protein</fullName>
    </submittedName>
</protein>
<dbReference type="Pfam" id="PF16062">
    <property type="entry name" value="MavL-like"/>
    <property type="match status" value="1"/>
</dbReference>
<dbReference type="Proteomes" id="UP001162098">
    <property type="component" value="Segment"/>
</dbReference>
<dbReference type="InterPro" id="IPR032063">
    <property type="entry name" value="MavL-like"/>
</dbReference>
<dbReference type="KEGG" id="vg:80543474"/>
<keyword evidence="2" id="KW-1185">Reference proteome</keyword>